<comment type="caution">
    <text evidence="1">The sequence shown here is derived from an EMBL/GenBank/DDBJ whole genome shotgun (WGS) entry which is preliminary data.</text>
</comment>
<proteinExistence type="predicted"/>
<evidence type="ECO:0000313" key="1">
    <source>
        <dbReference type="EMBL" id="MPL84540.1"/>
    </source>
</evidence>
<dbReference type="EMBL" id="VSSQ01000191">
    <property type="protein sequence ID" value="MPL84540.1"/>
    <property type="molecule type" value="Genomic_DNA"/>
</dbReference>
<accession>A0A644UZP0</accession>
<name>A0A644UZP0_9ZZZZ</name>
<reference evidence="1" key="1">
    <citation type="submission" date="2019-08" db="EMBL/GenBank/DDBJ databases">
        <authorList>
            <person name="Kucharzyk K."/>
            <person name="Murdoch R.W."/>
            <person name="Higgins S."/>
            <person name="Loffler F."/>
        </authorList>
    </citation>
    <scope>NUCLEOTIDE SEQUENCE</scope>
</reference>
<sequence>MLISELIKELDKNLSEHGDIEVILEHDNEFTNFSCIGTIEIFKPLLESTHYVVLKL</sequence>
<dbReference type="AlphaFoldDB" id="A0A644UZP0"/>
<protein>
    <submittedName>
        <fullName evidence="1">Uncharacterized protein</fullName>
    </submittedName>
</protein>
<organism evidence="1">
    <name type="scientific">bioreactor metagenome</name>
    <dbReference type="NCBI Taxonomy" id="1076179"/>
    <lineage>
        <taxon>unclassified sequences</taxon>
        <taxon>metagenomes</taxon>
        <taxon>ecological metagenomes</taxon>
    </lineage>
</organism>
<gene>
    <name evidence="1" type="ORF">SDC9_30505</name>
</gene>